<dbReference type="Gene3D" id="3.40.50.1000">
    <property type="entry name" value="HAD superfamily/HAD-like"/>
    <property type="match status" value="1"/>
</dbReference>
<dbReference type="SUPFAM" id="SSF81665">
    <property type="entry name" value="Calcium ATPase, transmembrane domain M"/>
    <property type="match status" value="1"/>
</dbReference>
<name>A0A290QES9_9BACT</name>
<keyword evidence="12 13" id="KW-0472">Membrane</keyword>
<evidence type="ECO:0000259" key="14">
    <source>
        <dbReference type="Pfam" id="PF00122"/>
    </source>
</evidence>
<keyword evidence="5" id="KW-0597">Phosphoprotein</keyword>
<keyword evidence="7" id="KW-0479">Metal-binding</keyword>
<keyword evidence="9" id="KW-1278">Translocase</keyword>
<dbReference type="SUPFAM" id="SSF56784">
    <property type="entry name" value="HAD-like"/>
    <property type="match status" value="1"/>
</dbReference>
<dbReference type="RefSeq" id="WP_096057369.1">
    <property type="nucleotide sequence ID" value="NZ_CP023344.1"/>
</dbReference>
<evidence type="ECO:0000256" key="4">
    <source>
        <dbReference type="ARBA" id="ARBA00022475"/>
    </source>
</evidence>
<feature type="transmembrane region" description="Helical" evidence="13">
    <location>
        <begin position="273"/>
        <end position="292"/>
    </location>
</feature>
<dbReference type="InterPro" id="IPR001757">
    <property type="entry name" value="P_typ_ATPase"/>
</dbReference>
<dbReference type="GO" id="GO:0043682">
    <property type="term" value="F:P-type divalent copper transporter activity"/>
    <property type="evidence" value="ECO:0007669"/>
    <property type="project" value="TreeGrafter"/>
</dbReference>
<feature type="transmembrane region" description="Helical" evidence="13">
    <location>
        <begin position="245"/>
        <end position="267"/>
    </location>
</feature>
<dbReference type="InterPro" id="IPR023214">
    <property type="entry name" value="HAD_sf"/>
</dbReference>
<feature type="transmembrane region" description="Helical" evidence="13">
    <location>
        <begin position="426"/>
        <end position="445"/>
    </location>
</feature>
<dbReference type="SUPFAM" id="SSF81653">
    <property type="entry name" value="Calcium ATPase, transduction domain A"/>
    <property type="match status" value="1"/>
</dbReference>
<dbReference type="SUPFAM" id="SSF55008">
    <property type="entry name" value="HMA, heavy metal-associated domain"/>
    <property type="match status" value="1"/>
</dbReference>
<dbReference type="SUPFAM" id="SSF81660">
    <property type="entry name" value="Metal cation-transporting ATPase, ATP-binding domain N"/>
    <property type="match status" value="1"/>
</dbReference>
<proteinExistence type="inferred from homology"/>
<dbReference type="InterPro" id="IPR036163">
    <property type="entry name" value="HMA_dom_sf"/>
</dbReference>
<dbReference type="Pfam" id="PF00122">
    <property type="entry name" value="E1-E2_ATPase"/>
    <property type="match status" value="1"/>
</dbReference>
<dbReference type="InterPro" id="IPR021993">
    <property type="entry name" value="ATPase-cat-bd"/>
</dbReference>
<accession>A0A290QES9</accession>
<dbReference type="Pfam" id="PF00702">
    <property type="entry name" value="Hydrolase"/>
    <property type="match status" value="1"/>
</dbReference>
<evidence type="ECO:0000256" key="2">
    <source>
        <dbReference type="ARBA" id="ARBA00006024"/>
    </source>
</evidence>
<evidence type="ECO:0000256" key="1">
    <source>
        <dbReference type="ARBA" id="ARBA00004651"/>
    </source>
</evidence>
<keyword evidence="10 13" id="KW-1133">Transmembrane helix</keyword>
<feature type="domain" description="P-type ATPase A" evidence="14">
    <location>
        <begin position="313"/>
        <end position="408"/>
    </location>
</feature>
<evidence type="ECO:0000256" key="7">
    <source>
        <dbReference type="ARBA" id="ARBA00022723"/>
    </source>
</evidence>
<dbReference type="InterPro" id="IPR059000">
    <property type="entry name" value="ATPase_P-type_domA"/>
</dbReference>
<evidence type="ECO:0000256" key="5">
    <source>
        <dbReference type="ARBA" id="ARBA00022553"/>
    </source>
</evidence>
<dbReference type="GO" id="GO:0005524">
    <property type="term" value="F:ATP binding"/>
    <property type="evidence" value="ECO:0007669"/>
    <property type="project" value="InterPro"/>
</dbReference>
<dbReference type="Gene3D" id="3.40.1110.10">
    <property type="entry name" value="Calcium-transporting ATPase, cytoplasmic domain N"/>
    <property type="match status" value="1"/>
</dbReference>
<feature type="transmembrane region" description="Helical" evidence="13">
    <location>
        <begin position="771"/>
        <end position="792"/>
    </location>
</feature>
<dbReference type="OrthoDB" id="9760802at2"/>
<feature type="transmembrane region" description="Helical" evidence="13">
    <location>
        <begin position="182"/>
        <end position="203"/>
    </location>
</feature>
<comment type="subcellular location">
    <subcellularLocation>
        <location evidence="1">Cell membrane</location>
        <topology evidence="1">Multi-pass membrane protein</topology>
    </subcellularLocation>
</comment>
<dbReference type="CDD" id="cd00371">
    <property type="entry name" value="HMA"/>
    <property type="match status" value="1"/>
</dbReference>
<evidence type="ECO:0000256" key="12">
    <source>
        <dbReference type="ARBA" id="ARBA00023136"/>
    </source>
</evidence>
<dbReference type="GO" id="GO:0005507">
    <property type="term" value="F:copper ion binding"/>
    <property type="evidence" value="ECO:0007669"/>
    <property type="project" value="TreeGrafter"/>
</dbReference>
<dbReference type="InterPro" id="IPR006121">
    <property type="entry name" value="HMA_dom"/>
</dbReference>
<evidence type="ECO:0000256" key="3">
    <source>
        <dbReference type="ARBA" id="ARBA00022448"/>
    </source>
</evidence>
<dbReference type="Pfam" id="PF12156">
    <property type="entry name" value="ATPase-cat_bd"/>
    <property type="match status" value="1"/>
</dbReference>
<dbReference type="KEGG" id="vbh:CMV30_18290"/>
<dbReference type="PROSITE" id="PS00154">
    <property type="entry name" value="ATPASE_E1_E2"/>
    <property type="match status" value="1"/>
</dbReference>
<reference evidence="16 17" key="1">
    <citation type="submission" date="2017-09" db="EMBL/GenBank/DDBJ databases">
        <title>Complete genome sequence of Verrucomicrobial strain HZ-65, isolated from freshwater.</title>
        <authorList>
            <person name="Choi A."/>
        </authorList>
    </citation>
    <scope>NUCLEOTIDE SEQUENCE [LARGE SCALE GENOMIC DNA]</scope>
    <source>
        <strain evidence="16 17">HZ-65</strain>
    </source>
</reference>
<evidence type="ECO:0000259" key="15">
    <source>
        <dbReference type="Pfam" id="PF12156"/>
    </source>
</evidence>
<evidence type="ECO:0000256" key="10">
    <source>
        <dbReference type="ARBA" id="ARBA00022989"/>
    </source>
</evidence>
<evidence type="ECO:0000256" key="11">
    <source>
        <dbReference type="ARBA" id="ARBA00023065"/>
    </source>
</evidence>
<keyword evidence="17" id="KW-1185">Reference proteome</keyword>
<evidence type="ECO:0000256" key="6">
    <source>
        <dbReference type="ARBA" id="ARBA00022692"/>
    </source>
</evidence>
<dbReference type="Gene3D" id="2.70.150.10">
    <property type="entry name" value="Calcium-transporting ATPase, cytoplasmic transduction domain A"/>
    <property type="match status" value="1"/>
</dbReference>
<dbReference type="InterPro" id="IPR023299">
    <property type="entry name" value="ATPase_P-typ_cyto_dom_N"/>
</dbReference>
<dbReference type="InterPro" id="IPR023298">
    <property type="entry name" value="ATPase_P-typ_TM_dom_sf"/>
</dbReference>
<dbReference type="AlphaFoldDB" id="A0A290QES9"/>
<dbReference type="Gene3D" id="3.30.70.100">
    <property type="match status" value="1"/>
</dbReference>
<dbReference type="PANTHER" id="PTHR43520">
    <property type="entry name" value="ATP7, ISOFORM B"/>
    <property type="match status" value="1"/>
</dbReference>
<sequence>MSALPSLSVPVAASASERSARVCRHCGSPSFDRDFCCSGCAFVHRLIHDEGFETYYDLRDKITNPAEFAATAPRDHGWLASLQRDAQAAAGESSTASLSVSIQGISCVGCVWLIEKIFARQPGAGRIEVNAQTGQARLSWLKTQFDAAAFASELQRFNYLVGPANTAISGRRSESQQLARRLGLCTAFAMNVMLFTLPAYFGLEAASRYTHLFSTLAMGFATLSLLAGGGYFLNRAGAALRERTLHIDLPIALGIVGAFIGSFYGWIAQIEEYQYFDFVSGFIVLMLLGRWAQVAAVERNQRRLLSEQPAPPRVPLYAPDGSRTEVAPEEIRPGQHIGVASGQTIPVDGVLASLEATLGLAWINGESEPRLFRASQHVSAGAQNLSRSEIRVIATQPWENSLFAQLLKPVTRAAFRHRTIERVIQGYLIAIIGAAIVSGLCWWLSTGDPVHAGAVVTAVLVVSCPCALGLAFPLTDEIATVRLRRRGVFVRSPDLWPRLAKIDRVVFDKTGTLTLETPELQNPDTLRSLSTDARAALLTMVADSAHPVARCLHAELLALDSLDPAPGSPREVTGYGIELGPWRLGRADWAAFSRIPSHGAKNETALSHLGRIVATFSCTDTVRTDARREIAALSARGLSTTILSGDTTAKVRQLALELALPAHRAIGENSPREKAAWLDAHSPDRTLMLGDGANDSLAFDRALVRGTPVIHRGLLEQKADFYFLGRGIGGIRALFEVNDARARTHRALLTFMIAYNAVAVGLSVTGHMHPLLAAVLMPLSSLATLAIVATGLRPLRSVA</sequence>
<feature type="transmembrane region" description="Helical" evidence="13">
    <location>
        <begin position="747"/>
        <end position="765"/>
    </location>
</feature>
<dbReference type="EMBL" id="CP023344">
    <property type="protein sequence ID" value="ATC65740.1"/>
    <property type="molecule type" value="Genomic_DNA"/>
</dbReference>
<comment type="similarity">
    <text evidence="2">Belongs to the cation transport ATPase (P-type) (TC 3.A.3) family. Type IB subfamily.</text>
</comment>
<keyword evidence="11" id="KW-0406">Ion transport</keyword>
<dbReference type="PANTHER" id="PTHR43520:SF5">
    <property type="entry name" value="CATION-TRANSPORTING P-TYPE ATPASE-RELATED"/>
    <property type="match status" value="1"/>
</dbReference>
<dbReference type="InterPro" id="IPR018303">
    <property type="entry name" value="ATPase_P-typ_P_site"/>
</dbReference>
<feature type="transmembrane region" description="Helical" evidence="13">
    <location>
        <begin position="451"/>
        <end position="475"/>
    </location>
</feature>
<dbReference type="GO" id="GO:0055070">
    <property type="term" value="P:copper ion homeostasis"/>
    <property type="evidence" value="ECO:0007669"/>
    <property type="project" value="TreeGrafter"/>
</dbReference>
<gene>
    <name evidence="16" type="ORF">CMV30_18290</name>
</gene>
<dbReference type="NCBIfam" id="TIGR01494">
    <property type="entry name" value="ATPase_P-type"/>
    <property type="match status" value="1"/>
</dbReference>
<feature type="transmembrane region" description="Helical" evidence="13">
    <location>
        <begin position="209"/>
        <end position="233"/>
    </location>
</feature>
<keyword evidence="3" id="KW-0813">Transport</keyword>
<dbReference type="InterPro" id="IPR008250">
    <property type="entry name" value="ATPase_P-typ_transduc_dom_A_sf"/>
</dbReference>
<dbReference type="InterPro" id="IPR036412">
    <property type="entry name" value="HAD-like_sf"/>
</dbReference>
<evidence type="ECO:0000313" key="17">
    <source>
        <dbReference type="Proteomes" id="UP000217265"/>
    </source>
</evidence>
<dbReference type="GO" id="GO:0005886">
    <property type="term" value="C:plasma membrane"/>
    <property type="evidence" value="ECO:0007669"/>
    <property type="project" value="UniProtKB-SubCell"/>
</dbReference>
<evidence type="ECO:0000256" key="9">
    <source>
        <dbReference type="ARBA" id="ARBA00022967"/>
    </source>
</evidence>
<evidence type="ECO:0000256" key="8">
    <source>
        <dbReference type="ARBA" id="ARBA00022842"/>
    </source>
</evidence>
<dbReference type="Proteomes" id="UP000217265">
    <property type="component" value="Chromosome"/>
</dbReference>
<keyword evidence="8" id="KW-0460">Magnesium</keyword>
<keyword evidence="6 13" id="KW-0812">Transmembrane</keyword>
<evidence type="ECO:0000313" key="16">
    <source>
        <dbReference type="EMBL" id="ATC65740.1"/>
    </source>
</evidence>
<evidence type="ECO:0000256" key="13">
    <source>
        <dbReference type="SAM" id="Phobius"/>
    </source>
</evidence>
<feature type="domain" description="Putative metal-binding" evidence="15">
    <location>
        <begin position="32"/>
        <end position="67"/>
    </location>
</feature>
<protein>
    <submittedName>
        <fullName evidence="16">ATPase P</fullName>
    </submittedName>
</protein>
<keyword evidence="4" id="KW-1003">Cell membrane</keyword>
<organism evidence="16 17">
    <name type="scientific">Nibricoccus aquaticus</name>
    <dbReference type="NCBI Taxonomy" id="2576891"/>
    <lineage>
        <taxon>Bacteria</taxon>
        <taxon>Pseudomonadati</taxon>
        <taxon>Verrucomicrobiota</taxon>
        <taxon>Opitutia</taxon>
        <taxon>Opitutales</taxon>
        <taxon>Opitutaceae</taxon>
        <taxon>Nibricoccus</taxon>
    </lineage>
</organism>
<dbReference type="GO" id="GO:0016887">
    <property type="term" value="F:ATP hydrolysis activity"/>
    <property type="evidence" value="ECO:0007669"/>
    <property type="project" value="InterPro"/>
</dbReference>